<keyword evidence="10" id="KW-1133">Transmembrane helix</keyword>
<evidence type="ECO:0000256" key="3">
    <source>
        <dbReference type="ARBA" id="ARBA00012438"/>
    </source>
</evidence>
<keyword evidence="8 14" id="KW-0418">Kinase</keyword>
<keyword evidence="9" id="KW-0067">ATP-binding</keyword>
<dbReference type="InterPro" id="IPR036890">
    <property type="entry name" value="HATPase_C_sf"/>
</dbReference>
<dbReference type="PROSITE" id="PS50109">
    <property type="entry name" value="HIS_KIN"/>
    <property type="match status" value="1"/>
</dbReference>
<dbReference type="RefSeq" id="WP_092598934.1">
    <property type="nucleotide sequence ID" value="NZ_FNFI01000010.1"/>
</dbReference>
<evidence type="ECO:0000256" key="5">
    <source>
        <dbReference type="ARBA" id="ARBA00022679"/>
    </source>
</evidence>
<evidence type="ECO:0000256" key="2">
    <source>
        <dbReference type="ARBA" id="ARBA00004141"/>
    </source>
</evidence>
<proteinExistence type="predicted"/>
<evidence type="ECO:0000313" key="15">
    <source>
        <dbReference type="Proteomes" id="UP000242700"/>
    </source>
</evidence>
<name>A0A1G9CQM1_9STAP</name>
<dbReference type="FunFam" id="1.10.287.130:FF:000001">
    <property type="entry name" value="Two-component sensor histidine kinase"/>
    <property type="match status" value="1"/>
</dbReference>
<dbReference type="CDD" id="cd00082">
    <property type="entry name" value="HisKA"/>
    <property type="match status" value="1"/>
</dbReference>
<dbReference type="OrthoDB" id="9792991at2"/>
<sequence length="301" mass="34634">MLIIILILIIVIVFLSIRLFTISGEIKNINRQLASYNDLKIEKKIDINLIDKHIETLGSEINRLMDHYVNSNREKIRSDNELKKAVANISHDLRTPLTSIKGYLQMIESSNLTEGKRHEYLSIAIERSKHLEHLINDFFELSTIESPDYKLNEEQINLSQLVNEAVLSFYSSFKDVHIEPGIDIEMGNVFIDSDRDAVWRVLENLLSNAIRYSDGEVSVSLKKHGDYVHISIENSTRLTAKEMDLELFFDRFYIADQSRTHQSTGLGLSIVKSLMEKMDGKIKASYGKEKLTLTCIWRLAD</sequence>
<protein>
    <recommendedName>
        <fullName evidence="3">histidine kinase</fullName>
        <ecNumber evidence="3">2.7.13.3</ecNumber>
    </recommendedName>
</protein>
<dbReference type="AlphaFoldDB" id="A0A1G9CQM1"/>
<organism evidence="14 15">
    <name type="scientific">Jeotgalicoccus aerolatus</name>
    <dbReference type="NCBI Taxonomy" id="709510"/>
    <lineage>
        <taxon>Bacteria</taxon>
        <taxon>Bacillati</taxon>
        <taxon>Bacillota</taxon>
        <taxon>Bacilli</taxon>
        <taxon>Bacillales</taxon>
        <taxon>Staphylococcaceae</taxon>
        <taxon>Jeotgalicoccus</taxon>
    </lineage>
</organism>
<dbReference type="SMART" id="SM00388">
    <property type="entry name" value="HisKA"/>
    <property type="match status" value="1"/>
</dbReference>
<dbReference type="InterPro" id="IPR005467">
    <property type="entry name" value="His_kinase_dom"/>
</dbReference>
<dbReference type="Gene3D" id="3.30.565.10">
    <property type="entry name" value="Histidine kinase-like ATPase, C-terminal domain"/>
    <property type="match status" value="1"/>
</dbReference>
<dbReference type="InterPro" id="IPR008358">
    <property type="entry name" value="Sig_transdc_His_kin/Pase_MprB"/>
</dbReference>
<evidence type="ECO:0000256" key="6">
    <source>
        <dbReference type="ARBA" id="ARBA00022692"/>
    </source>
</evidence>
<dbReference type="SUPFAM" id="SSF55874">
    <property type="entry name" value="ATPase domain of HSP90 chaperone/DNA topoisomerase II/histidine kinase"/>
    <property type="match status" value="1"/>
</dbReference>
<comment type="subcellular location">
    <subcellularLocation>
        <location evidence="2">Membrane</location>
        <topology evidence="2">Multi-pass membrane protein</topology>
    </subcellularLocation>
</comment>
<keyword evidence="4" id="KW-0597">Phosphoprotein</keyword>
<dbReference type="InterPro" id="IPR036097">
    <property type="entry name" value="HisK_dim/P_sf"/>
</dbReference>
<dbReference type="SUPFAM" id="SSF47384">
    <property type="entry name" value="Homodimeric domain of signal transducing histidine kinase"/>
    <property type="match status" value="1"/>
</dbReference>
<reference evidence="15" key="1">
    <citation type="submission" date="2016-10" db="EMBL/GenBank/DDBJ databases">
        <authorList>
            <person name="Varghese N."/>
            <person name="Submissions S."/>
        </authorList>
    </citation>
    <scope>NUCLEOTIDE SEQUENCE [LARGE SCALE GENOMIC DNA]</scope>
    <source>
        <strain evidence="15">CGMCC 1.8911</strain>
    </source>
</reference>
<dbReference type="Proteomes" id="UP000242700">
    <property type="component" value="Unassembled WGS sequence"/>
</dbReference>
<dbReference type="InterPro" id="IPR003594">
    <property type="entry name" value="HATPase_dom"/>
</dbReference>
<keyword evidence="12" id="KW-0472">Membrane</keyword>
<dbReference type="InterPro" id="IPR003661">
    <property type="entry name" value="HisK_dim/P_dom"/>
</dbReference>
<keyword evidence="11" id="KW-0902">Two-component regulatory system</keyword>
<evidence type="ECO:0000256" key="12">
    <source>
        <dbReference type="ARBA" id="ARBA00023136"/>
    </source>
</evidence>
<dbReference type="PRINTS" id="PR01780">
    <property type="entry name" value="LANTIREGPROT"/>
</dbReference>
<dbReference type="STRING" id="586411.SAMN05216187_11025"/>
<dbReference type="SMART" id="SM00387">
    <property type="entry name" value="HATPase_c"/>
    <property type="match status" value="1"/>
</dbReference>
<dbReference type="InterPro" id="IPR050398">
    <property type="entry name" value="HssS/ArlS-like"/>
</dbReference>
<evidence type="ECO:0000259" key="13">
    <source>
        <dbReference type="PROSITE" id="PS50109"/>
    </source>
</evidence>
<dbReference type="Pfam" id="PF02518">
    <property type="entry name" value="HATPase_c"/>
    <property type="match status" value="1"/>
</dbReference>
<comment type="catalytic activity">
    <reaction evidence="1">
        <text>ATP + protein L-histidine = ADP + protein N-phospho-L-histidine.</text>
        <dbReference type="EC" id="2.7.13.3"/>
    </reaction>
</comment>
<evidence type="ECO:0000256" key="1">
    <source>
        <dbReference type="ARBA" id="ARBA00000085"/>
    </source>
</evidence>
<keyword evidence="5" id="KW-0808">Transferase</keyword>
<dbReference type="GO" id="GO:0000155">
    <property type="term" value="F:phosphorelay sensor kinase activity"/>
    <property type="evidence" value="ECO:0007669"/>
    <property type="project" value="InterPro"/>
</dbReference>
<keyword evidence="7" id="KW-0547">Nucleotide-binding</keyword>
<evidence type="ECO:0000313" key="14">
    <source>
        <dbReference type="EMBL" id="SDK53970.1"/>
    </source>
</evidence>
<evidence type="ECO:0000256" key="10">
    <source>
        <dbReference type="ARBA" id="ARBA00022989"/>
    </source>
</evidence>
<dbReference type="PANTHER" id="PTHR45528">
    <property type="entry name" value="SENSOR HISTIDINE KINASE CPXA"/>
    <property type="match status" value="1"/>
</dbReference>
<keyword evidence="6" id="KW-0812">Transmembrane</keyword>
<dbReference type="Pfam" id="PF00512">
    <property type="entry name" value="HisKA"/>
    <property type="match status" value="1"/>
</dbReference>
<dbReference type="EMBL" id="FNFI01000010">
    <property type="protein sequence ID" value="SDK53970.1"/>
    <property type="molecule type" value="Genomic_DNA"/>
</dbReference>
<evidence type="ECO:0000256" key="9">
    <source>
        <dbReference type="ARBA" id="ARBA00022840"/>
    </source>
</evidence>
<dbReference type="Gene3D" id="1.10.287.130">
    <property type="match status" value="1"/>
</dbReference>
<evidence type="ECO:0000256" key="11">
    <source>
        <dbReference type="ARBA" id="ARBA00023012"/>
    </source>
</evidence>
<dbReference type="GO" id="GO:0005886">
    <property type="term" value="C:plasma membrane"/>
    <property type="evidence" value="ECO:0007669"/>
    <property type="project" value="TreeGrafter"/>
</dbReference>
<evidence type="ECO:0000256" key="8">
    <source>
        <dbReference type="ARBA" id="ARBA00022777"/>
    </source>
</evidence>
<dbReference type="PANTHER" id="PTHR45528:SF8">
    <property type="entry name" value="HISTIDINE KINASE"/>
    <property type="match status" value="1"/>
</dbReference>
<dbReference type="CDD" id="cd00075">
    <property type="entry name" value="HATPase"/>
    <property type="match status" value="1"/>
</dbReference>
<dbReference type="EC" id="2.7.13.3" evidence="3"/>
<gene>
    <name evidence="14" type="ORF">SAMN05216187_11025</name>
</gene>
<dbReference type="GO" id="GO:0005524">
    <property type="term" value="F:ATP binding"/>
    <property type="evidence" value="ECO:0007669"/>
    <property type="project" value="UniProtKB-KW"/>
</dbReference>
<feature type="domain" description="Histidine kinase" evidence="13">
    <location>
        <begin position="88"/>
        <end position="282"/>
    </location>
</feature>
<evidence type="ECO:0000256" key="7">
    <source>
        <dbReference type="ARBA" id="ARBA00022741"/>
    </source>
</evidence>
<accession>A0A1G9CQM1</accession>
<evidence type="ECO:0000256" key="4">
    <source>
        <dbReference type="ARBA" id="ARBA00022553"/>
    </source>
</evidence>